<name>A0A1B6C878_9HEMI</name>
<dbReference type="GO" id="GO:0046872">
    <property type="term" value="F:metal ion binding"/>
    <property type="evidence" value="ECO:0007669"/>
    <property type="project" value="UniProtKB-KW"/>
</dbReference>
<evidence type="ECO:0000313" key="4">
    <source>
        <dbReference type="EMBL" id="JAS09703.1"/>
    </source>
</evidence>
<dbReference type="PANTHER" id="PTHR43270">
    <property type="entry name" value="BETA-ALA-HIS DIPEPTIDASE"/>
    <property type="match status" value="1"/>
</dbReference>
<keyword evidence="2" id="KW-0479">Metal-binding</keyword>
<sequence>TAAAFWSGTKRVNHHLKEVFAKIKSRNSLSIHQTEAVDPLLWNHKGPNFQAARESVGRVLKQNVECVRQGTCYPVLSDLQTVFDKDILLLPVGYYEVGQGKEGNIKTYIDGIKIVLSYMYELSKIK</sequence>
<keyword evidence="1" id="KW-0645">Protease</keyword>
<reference evidence="4" key="1">
    <citation type="submission" date="2015-12" db="EMBL/GenBank/DDBJ databases">
        <title>De novo transcriptome assembly of four potential Pierce s Disease insect vectors from Arizona vineyards.</title>
        <authorList>
            <person name="Tassone E.E."/>
        </authorList>
    </citation>
    <scope>NUCLEOTIDE SEQUENCE</scope>
</reference>
<proteinExistence type="predicted"/>
<keyword evidence="3" id="KW-0378">Hydrolase</keyword>
<dbReference type="EMBL" id="GEDC01027595">
    <property type="protein sequence ID" value="JAS09703.1"/>
    <property type="molecule type" value="Transcribed_RNA"/>
</dbReference>
<dbReference type="Gene3D" id="3.40.630.10">
    <property type="entry name" value="Zn peptidases"/>
    <property type="match status" value="1"/>
</dbReference>
<dbReference type="PANTHER" id="PTHR43270:SF1">
    <property type="entry name" value="BETA-ALA-HIS DIPEPTIDASE"/>
    <property type="match status" value="1"/>
</dbReference>
<organism evidence="4">
    <name type="scientific">Clastoptera arizonana</name>
    <name type="common">Arizona spittle bug</name>
    <dbReference type="NCBI Taxonomy" id="38151"/>
    <lineage>
        <taxon>Eukaryota</taxon>
        <taxon>Metazoa</taxon>
        <taxon>Ecdysozoa</taxon>
        <taxon>Arthropoda</taxon>
        <taxon>Hexapoda</taxon>
        <taxon>Insecta</taxon>
        <taxon>Pterygota</taxon>
        <taxon>Neoptera</taxon>
        <taxon>Paraneoptera</taxon>
        <taxon>Hemiptera</taxon>
        <taxon>Auchenorrhyncha</taxon>
        <taxon>Cercopoidea</taxon>
        <taxon>Clastopteridae</taxon>
        <taxon>Clastoptera</taxon>
    </lineage>
</organism>
<evidence type="ECO:0000256" key="3">
    <source>
        <dbReference type="ARBA" id="ARBA00022801"/>
    </source>
</evidence>
<evidence type="ECO:0000256" key="1">
    <source>
        <dbReference type="ARBA" id="ARBA00022670"/>
    </source>
</evidence>
<accession>A0A1B6C878</accession>
<feature type="non-terminal residue" evidence="4">
    <location>
        <position position="1"/>
    </location>
</feature>
<dbReference type="Gene3D" id="3.30.70.360">
    <property type="match status" value="1"/>
</dbReference>
<protein>
    <submittedName>
        <fullName evidence="4">Uncharacterized protein</fullName>
    </submittedName>
</protein>
<dbReference type="GO" id="GO:0016805">
    <property type="term" value="F:dipeptidase activity"/>
    <property type="evidence" value="ECO:0007669"/>
    <property type="project" value="TreeGrafter"/>
</dbReference>
<dbReference type="AlphaFoldDB" id="A0A1B6C878"/>
<dbReference type="InterPro" id="IPR051458">
    <property type="entry name" value="Cyt/Met_Dipeptidase"/>
</dbReference>
<dbReference type="GO" id="GO:0005829">
    <property type="term" value="C:cytosol"/>
    <property type="evidence" value="ECO:0007669"/>
    <property type="project" value="TreeGrafter"/>
</dbReference>
<gene>
    <name evidence="4" type="ORF">g.6175</name>
</gene>
<dbReference type="GO" id="GO:0006508">
    <property type="term" value="P:proteolysis"/>
    <property type="evidence" value="ECO:0007669"/>
    <property type="project" value="UniProtKB-KW"/>
</dbReference>
<evidence type="ECO:0000256" key="2">
    <source>
        <dbReference type="ARBA" id="ARBA00022723"/>
    </source>
</evidence>